<dbReference type="AlphaFoldDB" id="A0AAP0RQ33"/>
<feature type="transmembrane region" description="Helical" evidence="2">
    <location>
        <begin position="12"/>
        <end position="32"/>
    </location>
</feature>
<proteinExistence type="predicted"/>
<keyword evidence="1" id="KW-0863">Zinc-finger</keyword>
<dbReference type="PANTHER" id="PTHR45676:SF177">
    <property type="entry name" value="RING-TYPE E3 UBIQUITIN TRANSFERASE"/>
    <property type="match status" value="1"/>
</dbReference>
<dbReference type="Proteomes" id="UP001415857">
    <property type="component" value="Unassembled WGS sequence"/>
</dbReference>
<dbReference type="SMART" id="SM00184">
    <property type="entry name" value="RING"/>
    <property type="match status" value="1"/>
</dbReference>
<evidence type="ECO:0000256" key="2">
    <source>
        <dbReference type="SAM" id="Phobius"/>
    </source>
</evidence>
<dbReference type="InterPro" id="IPR001841">
    <property type="entry name" value="Znf_RING"/>
</dbReference>
<comment type="caution">
    <text evidence="4">The sequence shown here is derived from an EMBL/GenBank/DDBJ whole genome shotgun (WGS) entry which is preliminary data.</text>
</comment>
<evidence type="ECO:0000313" key="5">
    <source>
        <dbReference type="Proteomes" id="UP001415857"/>
    </source>
</evidence>
<dbReference type="Pfam" id="PF13639">
    <property type="entry name" value="zf-RING_2"/>
    <property type="match status" value="1"/>
</dbReference>
<keyword evidence="1" id="KW-0479">Metal-binding</keyword>
<keyword evidence="2" id="KW-1133">Transmembrane helix</keyword>
<feature type="domain" description="RING-type" evidence="3">
    <location>
        <begin position="85"/>
        <end position="127"/>
    </location>
</feature>
<keyword evidence="5" id="KW-1185">Reference proteome</keyword>
<dbReference type="PROSITE" id="PS50089">
    <property type="entry name" value="ZF_RING_2"/>
    <property type="match status" value="1"/>
</dbReference>
<dbReference type="InterPro" id="IPR013083">
    <property type="entry name" value="Znf_RING/FYVE/PHD"/>
</dbReference>
<dbReference type="GO" id="GO:0016567">
    <property type="term" value="P:protein ubiquitination"/>
    <property type="evidence" value="ECO:0007669"/>
    <property type="project" value="TreeGrafter"/>
</dbReference>
<dbReference type="EMBL" id="JBBPBK010000006">
    <property type="protein sequence ID" value="KAK9282584.1"/>
    <property type="molecule type" value="Genomic_DNA"/>
</dbReference>
<name>A0AAP0RQ33_LIQFO</name>
<dbReference type="GO" id="GO:0008270">
    <property type="term" value="F:zinc ion binding"/>
    <property type="evidence" value="ECO:0007669"/>
    <property type="project" value="UniProtKB-KW"/>
</dbReference>
<reference evidence="4 5" key="1">
    <citation type="journal article" date="2024" name="Plant J.">
        <title>Genome sequences and population genomics reveal climatic adaptation and genomic divergence between two closely related sweetgum species.</title>
        <authorList>
            <person name="Xu W.Q."/>
            <person name="Ren C.Q."/>
            <person name="Zhang X.Y."/>
            <person name="Comes H.P."/>
            <person name="Liu X.H."/>
            <person name="Li Y.G."/>
            <person name="Kettle C.J."/>
            <person name="Jalonen R."/>
            <person name="Gaisberger H."/>
            <person name="Ma Y.Z."/>
            <person name="Qiu Y.X."/>
        </authorList>
    </citation>
    <scope>NUCLEOTIDE SEQUENCE [LARGE SCALE GENOMIC DNA]</scope>
    <source>
        <strain evidence="4">Hangzhou</strain>
    </source>
</reference>
<keyword evidence="1" id="KW-0862">Zinc</keyword>
<evidence type="ECO:0000259" key="3">
    <source>
        <dbReference type="PROSITE" id="PS50089"/>
    </source>
</evidence>
<evidence type="ECO:0000256" key="1">
    <source>
        <dbReference type="PROSITE-ProRule" id="PRU00175"/>
    </source>
</evidence>
<organism evidence="4 5">
    <name type="scientific">Liquidambar formosana</name>
    <name type="common">Formosan gum</name>
    <dbReference type="NCBI Taxonomy" id="63359"/>
    <lineage>
        <taxon>Eukaryota</taxon>
        <taxon>Viridiplantae</taxon>
        <taxon>Streptophyta</taxon>
        <taxon>Embryophyta</taxon>
        <taxon>Tracheophyta</taxon>
        <taxon>Spermatophyta</taxon>
        <taxon>Magnoliopsida</taxon>
        <taxon>eudicotyledons</taxon>
        <taxon>Gunneridae</taxon>
        <taxon>Pentapetalae</taxon>
        <taxon>Saxifragales</taxon>
        <taxon>Altingiaceae</taxon>
        <taxon>Liquidambar</taxon>
    </lineage>
</organism>
<accession>A0AAP0RQ33</accession>
<dbReference type="CDD" id="cd16461">
    <property type="entry name" value="RING-H2_EL5-like"/>
    <property type="match status" value="1"/>
</dbReference>
<sequence>MGSFFLDDLLPFAIGASLGVSAIIICNIYCCCGRMGRRTAQNPPPLRRLQSLKSKAIETHIPAHKYQKGEAAGAGSLIGEDGTTCAICLSEVEEGEDLRTLRECMHSFHVPCIDMWLYSHPNCPICREPQMIQHSPDCGSGGLETQDESTMLPEIVIQP</sequence>
<keyword evidence="2" id="KW-0472">Membrane</keyword>
<dbReference type="Gene3D" id="3.30.40.10">
    <property type="entry name" value="Zinc/RING finger domain, C3HC4 (zinc finger)"/>
    <property type="match status" value="1"/>
</dbReference>
<protein>
    <recommendedName>
        <fullName evidence="3">RING-type domain-containing protein</fullName>
    </recommendedName>
</protein>
<dbReference type="SUPFAM" id="SSF57850">
    <property type="entry name" value="RING/U-box"/>
    <property type="match status" value="1"/>
</dbReference>
<gene>
    <name evidence="4" type="ORF">L1049_010801</name>
</gene>
<dbReference type="PANTHER" id="PTHR45676">
    <property type="entry name" value="RING-H2 FINGER PROTEIN ATL51-RELATED"/>
    <property type="match status" value="1"/>
</dbReference>
<evidence type="ECO:0000313" key="4">
    <source>
        <dbReference type="EMBL" id="KAK9282584.1"/>
    </source>
</evidence>
<keyword evidence="2" id="KW-0812">Transmembrane</keyword>